<feature type="transmembrane region" description="Helical" evidence="13">
    <location>
        <begin position="20"/>
        <end position="44"/>
    </location>
</feature>
<evidence type="ECO:0000256" key="1">
    <source>
        <dbReference type="ARBA" id="ARBA00001971"/>
    </source>
</evidence>
<evidence type="ECO:0000256" key="8">
    <source>
        <dbReference type="ARBA" id="ARBA00022723"/>
    </source>
</evidence>
<keyword evidence="12 13" id="KW-0472">Membrane</keyword>
<dbReference type="SUPFAM" id="SSF81342">
    <property type="entry name" value="Transmembrane di-heme cytochromes"/>
    <property type="match status" value="1"/>
</dbReference>
<evidence type="ECO:0000256" key="12">
    <source>
        <dbReference type="ARBA" id="ARBA00023136"/>
    </source>
</evidence>
<evidence type="ECO:0000313" key="16">
    <source>
        <dbReference type="Proteomes" id="UP001595457"/>
    </source>
</evidence>
<protein>
    <submittedName>
        <fullName evidence="15">Formate dehydrogenase subunit gamma</fullName>
        <ecNumber evidence="15">1.17.1.9</ecNumber>
    </submittedName>
</protein>
<evidence type="ECO:0000256" key="6">
    <source>
        <dbReference type="ARBA" id="ARBA00022617"/>
    </source>
</evidence>
<evidence type="ECO:0000259" key="14">
    <source>
        <dbReference type="Pfam" id="PF01292"/>
    </source>
</evidence>
<evidence type="ECO:0000256" key="11">
    <source>
        <dbReference type="ARBA" id="ARBA00023004"/>
    </source>
</evidence>
<keyword evidence="5" id="KW-1003">Cell membrane</keyword>
<reference evidence="16" key="1">
    <citation type="journal article" date="2019" name="Int. J. Syst. Evol. Microbiol.">
        <title>The Global Catalogue of Microorganisms (GCM) 10K type strain sequencing project: providing services to taxonomists for standard genome sequencing and annotation.</title>
        <authorList>
            <consortium name="The Broad Institute Genomics Platform"/>
            <consortium name="The Broad Institute Genome Sequencing Center for Infectious Disease"/>
            <person name="Wu L."/>
            <person name="Ma J."/>
        </authorList>
    </citation>
    <scope>NUCLEOTIDE SEQUENCE [LARGE SCALE GENOMIC DNA]</scope>
    <source>
        <strain evidence="16">KCTC 62195</strain>
    </source>
</reference>
<evidence type="ECO:0000256" key="10">
    <source>
        <dbReference type="ARBA" id="ARBA00022989"/>
    </source>
</evidence>
<keyword evidence="7 13" id="KW-0812">Transmembrane</keyword>
<dbReference type="InterPro" id="IPR016174">
    <property type="entry name" value="Di-haem_cyt_TM"/>
</dbReference>
<keyword evidence="4" id="KW-0813">Transport</keyword>
<evidence type="ECO:0000256" key="9">
    <source>
        <dbReference type="ARBA" id="ARBA00022982"/>
    </source>
</evidence>
<comment type="similarity">
    <text evidence="3">Belongs to the formate dehydrogenase gamma subunit family.</text>
</comment>
<keyword evidence="9" id="KW-0249">Electron transport</keyword>
<sequence>MSGKKEMILRTHFSERICHWFMVICFFLAALSGLSWVFPSLNWLNGVLGGPQLARILHPFLGIAVFLALMFLFVRLVRYNIPDRDDLSWFANVKDVLLGRHNKALKVGKYNAGQKVLFWGIMGLITLLLISGLAIWRAYFAEYFPIPVLRLGMLLHSLAGICLILLIIGHAYMGFWVKGSIGGMVTGYVSRAWARSHHERWYRQIASKPTRDGGSK</sequence>
<dbReference type="RefSeq" id="WP_377813712.1">
    <property type="nucleotide sequence ID" value="NZ_JBHRSJ010000012.1"/>
</dbReference>
<evidence type="ECO:0000256" key="7">
    <source>
        <dbReference type="ARBA" id="ARBA00022692"/>
    </source>
</evidence>
<dbReference type="PANTHER" id="PTHR30074:SF5">
    <property type="entry name" value="FORMATE DEHYDROGENASE, NITRATE-INDUCIBLE, CYTOCHROME B556(FDN) SUBUNIT"/>
    <property type="match status" value="1"/>
</dbReference>
<keyword evidence="11" id="KW-0408">Iron</keyword>
<dbReference type="InterPro" id="IPR006471">
    <property type="entry name" value="Formate_DH_gsu"/>
</dbReference>
<dbReference type="NCBIfam" id="TIGR01583">
    <property type="entry name" value="formate-DH-gamm"/>
    <property type="match status" value="1"/>
</dbReference>
<keyword evidence="10 13" id="KW-1133">Transmembrane helix</keyword>
<comment type="subcellular location">
    <subcellularLocation>
        <location evidence="2">Cell membrane</location>
        <topology evidence="2">Multi-pass membrane protein</topology>
    </subcellularLocation>
</comment>
<dbReference type="InterPro" id="IPR011577">
    <property type="entry name" value="Cyt_b561_bac/Ni-Hgenase"/>
</dbReference>
<organism evidence="15 16">
    <name type="scientific">Azotobacter bryophylli</name>
    <dbReference type="NCBI Taxonomy" id="1986537"/>
    <lineage>
        <taxon>Bacteria</taxon>
        <taxon>Pseudomonadati</taxon>
        <taxon>Pseudomonadota</taxon>
        <taxon>Gammaproteobacteria</taxon>
        <taxon>Pseudomonadales</taxon>
        <taxon>Pseudomonadaceae</taxon>
        <taxon>Azotobacter</taxon>
    </lineage>
</organism>
<keyword evidence="6" id="KW-0349">Heme</keyword>
<comment type="caution">
    <text evidence="15">The sequence shown here is derived from an EMBL/GenBank/DDBJ whole genome shotgun (WGS) entry which is preliminary data.</text>
</comment>
<dbReference type="Pfam" id="PF01292">
    <property type="entry name" value="Ni_hydr_CYTB"/>
    <property type="match status" value="1"/>
</dbReference>
<feature type="domain" description="Cytochrome b561 bacterial/Ni-hydrogenase" evidence="14">
    <location>
        <begin position="13"/>
        <end position="187"/>
    </location>
</feature>
<dbReference type="GO" id="GO:0008863">
    <property type="term" value="F:formate dehydrogenase (NAD+) activity"/>
    <property type="evidence" value="ECO:0007669"/>
    <property type="project" value="UniProtKB-EC"/>
</dbReference>
<evidence type="ECO:0000256" key="5">
    <source>
        <dbReference type="ARBA" id="ARBA00022475"/>
    </source>
</evidence>
<feature type="transmembrane region" description="Helical" evidence="13">
    <location>
        <begin position="151"/>
        <end position="175"/>
    </location>
</feature>
<comment type="cofactor">
    <cofactor evidence="1">
        <name>heme</name>
        <dbReference type="ChEBI" id="CHEBI:30413"/>
    </cofactor>
</comment>
<evidence type="ECO:0000256" key="2">
    <source>
        <dbReference type="ARBA" id="ARBA00004651"/>
    </source>
</evidence>
<dbReference type="PANTHER" id="PTHR30074">
    <property type="entry name" value="FORMATE DEHYDROGENASE, NITRATE-INDUCIBLE, CYTOCHROME B556 FDN SUBUNIT"/>
    <property type="match status" value="1"/>
</dbReference>
<gene>
    <name evidence="15" type="ORF">ACFOJE_07645</name>
</gene>
<accession>A0ABV7ATL1</accession>
<keyword evidence="8" id="KW-0479">Metal-binding</keyword>
<feature type="transmembrane region" description="Helical" evidence="13">
    <location>
        <begin position="116"/>
        <end position="139"/>
    </location>
</feature>
<keyword evidence="16" id="KW-1185">Reference proteome</keyword>
<dbReference type="Gene3D" id="1.20.950.20">
    <property type="entry name" value="Transmembrane di-heme cytochromes, Chain C"/>
    <property type="match status" value="1"/>
</dbReference>
<evidence type="ECO:0000313" key="15">
    <source>
        <dbReference type="EMBL" id="MFC2972082.1"/>
    </source>
</evidence>
<dbReference type="EMBL" id="JBHRSJ010000012">
    <property type="protein sequence ID" value="MFC2972082.1"/>
    <property type="molecule type" value="Genomic_DNA"/>
</dbReference>
<keyword evidence="15" id="KW-0560">Oxidoreductase</keyword>
<name>A0ABV7ATL1_9GAMM</name>
<proteinExistence type="inferred from homology"/>
<evidence type="ECO:0000256" key="13">
    <source>
        <dbReference type="SAM" id="Phobius"/>
    </source>
</evidence>
<dbReference type="InterPro" id="IPR051817">
    <property type="entry name" value="FDH_cytochrome_b556_subunit"/>
</dbReference>
<dbReference type="Proteomes" id="UP001595457">
    <property type="component" value="Unassembled WGS sequence"/>
</dbReference>
<evidence type="ECO:0000256" key="4">
    <source>
        <dbReference type="ARBA" id="ARBA00022448"/>
    </source>
</evidence>
<evidence type="ECO:0000256" key="3">
    <source>
        <dbReference type="ARBA" id="ARBA00010747"/>
    </source>
</evidence>
<dbReference type="EC" id="1.17.1.9" evidence="15"/>
<feature type="transmembrane region" description="Helical" evidence="13">
    <location>
        <begin position="56"/>
        <end position="74"/>
    </location>
</feature>